<protein>
    <submittedName>
        <fullName evidence="2">Uncharacterized protein</fullName>
    </submittedName>
</protein>
<evidence type="ECO:0000313" key="2">
    <source>
        <dbReference type="EMBL" id="MDR6967134.1"/>
    </source>
</evidence>
<reference evidence="2 3" key="1">
    <citation type="submission" date="2023-07" db="EMBL/GenBank/DDBJ databases">
        <title>Sorghum-associated microbial communities from plants grown in Nebraska, USA.</title>
        <authorList>
            <person name="Schachtman D."/>
        </authorList>
    </citation>
    <scope>NUCLEOTIDE SEQUENCE [LARGE SCALE GENOMIC DNA]</scope>
    <source>
        <strain evidence="2 3">3773</strain>
    </source>
</reference>
<evidence type="ECO:0000313" key="3">
    <source>
        <dbReference type="Proteomes" id="UP001255185"/>
    </source>
</evidence>
<sequence>MNDQKFSTAFSKMPKQKSNFPNAVAARTVMEQDYDFIISDDIPAKVITIESIVSYTFHISRENDPVENSDSFENLIVLIDSLETAKAYILKYNMLSESVYVSQHDSYTIDAETELTPINFNDTQARISYISSDGCTVMTLMCPYGDHPHPAGGGCLEEDRGDLYWSSDSSNCRGGGGGSSGSTGNPGSMPGNGDSNSGTSGGGNSNGGSGSGAGSPLVTAPVGLDGQASNNNCKDLQDKTKFTEYKDKMDELKQKAATQGVESGYITYSGDPKFSQEYQGDQDEEDGSMMKFPLDTSRNDQTGFIHCHLDDPNKKNFAVFSLTDLDGFAQIIQNSTAPVSSYTLMVTSAKGTFALKITNKNQFIAMVNALNNNWDISERAFKNWYVKKEESTDKQIEGFLKFFRQNTNQAIKNPGFEFFSCDNNFQNWTKHELDNNNVKKTKKC</sequence>
<feature type="region of interest" description="Disordered" evidence="1">
    <location>
        <begin position="166"/>
        <end position="233"/>
    </location>
</feature>
<dbReference type="RefSeq" id="WP_310025115.1">
    <property type="nucleotide sequence ID" value="NZ_JAVDVI010000004.1"/>
</dbReference>
<feature type="compositionally biased region" description="Gly residues" evidence="1">
    <location>
        <begin position="199"/>
        <end position="213"/>
    </location>
</feature>
<dbReference type="Proteomes" id="UP001255185">
    <property type="component" value="Unassembled WGS sequence"/>
</dbReference>
<gene>
    <name evidence="2" type="ORF">J2X31_001141</name>
</gene>
<feature type="compositionally biased region" description="Low complexity" evidence="1">
    <location>
        <begin position="182"/>
        <end position="198"/>
    </location>
</feature>
<comment type="caution">
    <text evidence="2">The sequence shown here is derived from an EMBL/GenBank/DDBJ whole genome shotgun (WGS) entry which is preliminary data.</text>
</comment>
<accession>A0ABU1TME1</accession>
<proteinExistence type="predicted"/>
<dbReference type="EMBL" id="JAVDVI010000004">
    <property type="protein sequence ID" value="MDR6967134.1"/>
    <property type="molecule type" value="Genomic_DNA"/>
</dbReference>
<organism evidence="2 3">
    <name type="scientific">Flavobacterium arsenatis</name>
    <dbReference type="NCBI Taxonomy" id="1484332"/>
    <lineage>
        <taxon>Bacteria</taxon>
        <taxon>Pseudomonadati</taxon>
        <taxon>Bacteroidota</taxon>
        <taxon>Flavobacteriia</taxon>
        <taxon>Flavobacteriales</taxon>
        <taxon>Flavobacteriaceae</taxon>
        <taxon>Flavobacterium</taxon>
    </lineage>
</organism>
<evidence type="ECO:0000256" key="1">
    <source>
        <dbReference type="SAM" id="MobiDB-lite"/>
    </source>
</evidence>
<keyword evidence="3" id="KW-1185">Reference proteome</keyword>
<name>A0ABU1TME1_9FLAO</name>